<evidence type="ECO:0000313" key="3">
    <source>
        <dbReference type="Proteomes" id="UP001186944"/>
    </source>
</evidence>
<dbReference type="GO" id="GO:0005615">
    <property type="term" value="C:extracellular space"/>
    <property type="evidence" value="ECO:0007669"/>
    <property type="project" value="TreeGrafter"/>
</dbReference>
<dbReference type="SMART" id="SM00554">
    <property type="entry name" value="FAS1"/>
    <property type="match status" value="1"/>
</dbReference>
<dbReference type="SUPFAM" id="SSF82153">
    <property type="entry name" value="FAS1 domain"/>
    <property type="match status" value="1"/>
</dbReference>
<dbReference type="GO" id="GO:0030198">
    <property type="term" value="P:extracellular matrix organization"/>
    <property type="evidence" value="ECO:0007669"/>
    <property type="project" value="TreeGrafter"/>
</dbReference>
<dbReference type="PANTHER" id="PTHR10900">
    <property type="entry name" value="PERIOSTIN-RELATED"/>
    <property type="match status" value="1"/>
</dbReference>
<evidence type="ECO:0000259" key="1">
    <source>
        <dbReference type="PROSITE" id="PS50213"/>
    </source>
</evidence>
<dbReference type="InterPro" id="IPR000782">
    <property type="entry name" value="FAS1_domain"/>
</dbReference>
<dbReference type="Proteomes" id="UP001186944">
    <property type="component" value="Unassembled WGS sequence"/>
</dbReference>
<dbReference type="GO" id="GO:0031012">
    <property type="term" value="C:extracellular matrix"/>
    <property type="evidence" value="ECO:0007669"/>
    <property type="project" value="TreeGrafter"/>
</dbReference>
<dbReference type="InterPro" id="IPR050904">
    <property type="entry name" value="Adhesion/Biosynth-related"/>
</dbReference>
<dbReference type="PANTHER" id="PTHR10900:SF124">
    <property type="entry name" value="FI05614P"/>
    <property type="match status" value="1"/>
</dbReference>
<proteinExistence type="predicted"/>
<comment type="caution">
    <text evidence="2">The sequence shown here is derived from an EMBL/GenBank/DDBJ whole genome shotgun (WGS) entry which is preliminary data.</text>
</comment>
<reference evidence="2" key="1">
    <citation type="submission" date="2019-08" db="EMBL/GenBank/DDBJ databases">
        <title>The improved chromosome-level genome for the pearl oyster Pinctada fucata martensii using PacBio sequencing and Hi-C.</title>
        <authorList>
            <person name="Zheng Z."/>
        </authorList>
    </citation>
    <scope>NUCLEOTIDE SEQUENCE</scope>
    <source>
        <strain evidence="2">ZZ-2019</strain>
        <tissue evidence="2">Adductor muscle</tissue>
    </source>
</reference>
<dbReference type="GO" id="GO:0007155">
    <property type="term" value="P:cell adhesion"/>
    <property type="evidence" value="ECO:0007669"/>
    <property type="project" value="TreeGrafter"/>
</dbReference>
<name>A0AA88YKB1_PINIB</name>
<sequence length="178" mass="19293">MTASGSKVVTRDLEATNGIVHLIDQVMYPIPDKDIIQTCAQRPSLTQLVYSIVRANLQNDLVGGPFTVFAPLDSAFDALPTGYLNTEFLTLDKARNLIEYHYVKGTYYSVGLHDGDSVTTSQGTDVTIHINNGKVMVNNATVVEANIPVTNGVIHVIDTVLVPSKHMDLVNAVDPVGR</sequence>
<dbReference type="Gene3D" id="2.30.180.10">
    <property type="entry name" value="FAS1 domain"/>
    <property type="match status" value="2"/>
</dbReference>
<feature type="domain" description="FAS1" evidence="1">
    <location>
        <begin position="32"/>
        <end position="161"/>
    </location>
</feature>
<dbReference type="FunFam" id="2.30.180.10:FF:000032">
    <property type="entry name" value="Fasciclin domain-containing protein, putative"/>
    <property type="match status" value="1"/>
</dbReference>
<organism evidence="2 3">
    <name type="scientific">Pinctada imbricata</name>
    <name type="common">Atlantic pearl-oyster</name>
    <name type="synonym">Pinctada martensii</name>
    <dbReference type="NCBI Taxonomy" id="66713"/>
    <lineage>
        <taxon>Eukaryota</taxon>
        <taxon>Metazoa</taxon>
        <taxon>Spiralia</taxon>
        <taxon>Lophotrochozoa</taxon>
        <taxon>Mollusca</taxon>
        <taxon>Bivalvia</taxon>
        <taxon>Autobranchia</taxon>
        <taxon>Pteriomorphia</taxon>
        <taxon>Pterioida</taxon>
        <taxon>Pterioidea</taxon>
        <taxon>Pteriidae</taxon>
        <taxon>Pinctada</taxon>
    </lineage>
</organism>
<dbReference type="GO" id="GO:0050839">
    <property type="term" value="F:cell adhesion molecule binding"/>
    <property type="evidence" value="ECO:0007669"/>
    <property type="project" value="TreeGrafter"/>
</dbReference>
<keyword evidence="3" id="KW-1185">Reference proteome</keyword>
<evidence type="ECO:0000313" key="2">
    <source>
        <dbReference type="EMBL" id="KAK3101240.1"/>
    </source>
</evidence>
<dbReference type="PROSITE" id="PS50213">
    <property type="entry name" value="FAS1"/>
    <property type="match status" value="2"/>
</dbReference>
<dbReference type="EMBL" id="VSWD01000005">
    <property type="protein sequence ID" value="KAK3101240.1"/>
    <property type="molecule type" value="Genomic_DNA"/>
</dbReference>
<accession>A0AA88YKB1</accession>
<protein>
    <recommendedName>
        <fullName evidence="1">FAS1 domain-containing protein</fullName>
    </recommendedName>
</protein>
<feature type="domain" description="FAS1" evidence="1">
    <location>
        <begin position="1"/>
        <end position="27"/>
    </location>
</feature>
<dbReference type="AlphaFoldDB" id="A0AA88YKB1"/>
<gene>
    <name evidence="2" type="ORF">FSP39_002032</name>
</gene>
<dbReference type="InterPro" id="IPR036378">
    <property type="entry name" value="FAS1_dom_sf"/>
</dbReference>
<dbReference type="Pfam" id="PF02469">
    <property type="entry name" value="Fasciclin"/>
    <property type="match status" value="2"/>
</dbReference>